<dbReference type="Proteomes" id="UP001165060">
    <property type="component" value="Unassembled WGS sequence"/>
</dbReference>
<gene>
    <name evidence="1" type="ORF">TeGR_g4612</name>
</gene>
<evidence type="ECO:0008006" key="3">
    <source>
        <dbReference type="Google" id="ProtNLM"/>
    </source>
</evidence>
<reference evidence="1 2" key="1">
    <citation type="journal article" date="2023" name="Commun. Biol.">
        <title>Genome analysis of Parmales, the sister group of diatoms, reveals the evolutionary specialization of diatoms from phago-mixotrophs to photoautotrophs.</title>
        <authorList>
            <person name="Ban H."/>
            <person name="Sato S."/>
            <person name="Yoshikawa S."/>
            <person name="Yamada K."/>
            <person name="Nakamura Y."/>
            <person name="Ichinomiya M."/>
            <person name="Sato N."/>
            <person name="Blanc-Mathieu R."/>
            <person name="Endo H."/>
            <person name="Kuwata A."/>
            <person name="Ogata H."/>
        </authorList>
    </citation>
    <scope>NUCLEOTIDE SEQUENCE [LARGE SCALE GENOMIC DNA]</scope>
</reference>
<keyword evidence="2" id="KW-1185">Reference proteome</keyword>
<dbReference type="EMBL" id="BRYB01000595">
    <property type="protein sequence ID" value="GMI33635.1"/>
    <property type="molecule type" value="Genomic_DNA"/>
</dbReference>
<evidence type="ECO:0000313" key="1">
    <source>
        <dbReference type="EMBL" id="GMI33635.1"/>
    </source>
</evidence>
<accession>A0ABQ6MUH6</accession>
<name>A0ABQ6MUH6_9STRA</name>
<protein>
    <recommendedName>
        <fullName evidence="3">Non-structural maintenance of chromosomes element 4</fullName>
    </recommendedName>
</protein>
<evidence type="ECO:0000313" key="2">
    <source>
        <dbReference type="Proteomes" id="UP001165060"/>
    </source>
</evidence>
<proteinExistence type="predicted"/>
<sequence>MKPADLLMSTAKLIIAAGFKMKEQARQEMAEEDLGGGMFDQDVKNMRQAASKCDEPQQYDADEQATLDEQLAVFNTPPKRLQKYKMETKLMDMQLHKHRRNKDLLNEKILDMIRTMDVLRSAQAKYRLFDEFLFHIIRNKMKMGASQTSFVVKTHLVALTANEAGRIARSFPMTMMVNVSAAAAVDEFIVTYQALGELDGEPRA</sequence>
<organism evidence="1 2">
    <name type="scientific">Tetraparma gracilis</name>
    <dbReference type="NCBI Taxonomy" id="2962635"/>
    <lineage>
        <taxon>Eukaryota</taxon>
        <taxon>Sar</taxon>
        <taxon>Stramenopiles</taxon>
        <taxon>Ochrophyta</taxon>
        <taxon>Bolidophyceae</taxon>
        <taxon>Parmales</taxon>
        <taxon>Triparmaceae</taxon>
        <taxon>Tetraparma</taxon>
    </lineage>
</organism>
<comment type="caution">
    <text evidence="1">The sequence shown here is derived from an EMBL/GenBank/DDBJ whole genome shotgun (WGS) entry which is preliminary data.</text>
</comment>